<protein>
    <submittedName>
        <fullName evidence="1">Uncharacterized protein</fullName>
    </submittedName>
</protein>
<keyword evidence="2" id="KW-1185">Reference proteome</keyword>
<dbReference type="GeneID" id="77944224"/>
<reference evidence="1 2" key="1">
    <citation type="submission" date="2018-11" db="EMBL/GenBank/DDBJ databases">
        <title>Isolation and Complete Genome Sequence of a Novel Alteromonas Phage ZP6.</title>
        <authorList>
            <person name="Han J."/>
        </authorList>
    </citation>
    <scope>NUCLEOTIDE SEQUENCE [LARGE SCALE GENOMIC DNA]</scope>
</reference>
<evidence type="ECO:0000313" key="1">
    <source>
        <dbReference type="EMBL" id="AZS06537.1"/>
    </source>
</evidence>
<sequence>MSTAFAKYKAKIREAAKEGLSRNELGRKSGVCAETITAHLNRGRVPSILIAETILNTLGYEIVIRKRKKI</sequence>
<dbReference type="RefSeq" id="YP_010668083.1">
    <property type="nucleotide sequence ID" value="NC_070953.1"/>
</dbReference>
<accession>A0A3S9U887</accession>
<proteinExistence type="predicted"/>
<name>A0A3S9U887_9CAUD</name>
<organism evidence="1 2">
    <name type="scientific">Alteromonas phage ZP6</name>
    <dbReference type="NCBI Taxonomy" id="2492447"/>
    <lineage>
        <taxon>Viruses</taxon>
        <taxon>Duplodnaviria</taxon>
        <taxon>Heunggongvirae</taxon>
        <taxon>Uroviricota</taxon>
        <taxon>Caudoviricetes</taxon>
        <taxon>Mareflavirus</taxon>
        <taxon>Mareflavirus ZP6</taxon>
    </lineage>
</organism>
<evidence type="ECO:0000313" key="2">
    <source>
        <dbReference type="Proteomes" id="UP000286786"/>
    </source>
</evidence>
<dbReference type="Proteomes" id="UP000286786">
    <property type="component" value="Genome"/>
</dbReference>
<dbReference type="EMBL" id="MK203850">
    <property type="protein sequence ID" value="AZS06537.1"/>
    <property type="molecule type" value="Genomic_DNA"/>
</dbReference>
<dbReference type="KEGG" id="vg:77944224"/>